<evidence type="ECO:0000256" key="1">
    <source>
        <dbReference type="ARBA" id="ARBA00022723"/>
    </source>
</evidence>
<proteinExistence type="predicted"/>
<reference evidence="7" key="1">
    <citation type="journal article" date="2023" name="IMA Fungus">
        <title>Comparative genomic study of the Penicillium genus elucidates a diverse pangenome and 15 lateral gene transfer events.</title>
        <authorList>
            <person name="Petersen C."/>
            <person name="Sorensen T."/>
            <person name="Nielsen M.R."/>
            <person name="Sondergaard T.E."/>
            <person name="Sorensen J.L."/>
            <person name="Fitzpatrick D.A."/>
            <person name="Frisvad J.C."/>
            <person name="Nielsen K.L."/>
        </authorList>
    </citation>
    <scope>NUCLEOTIDE SEQUENCE</scope>
    <source>
        <strain evidence="7">IBT 15450</strain>
    </source>
</reference>
<feature type="compositionally biased region" description="Gly residues" evidence="5">
    <location>
        <begin position="171"/>
        <end position="180"/>
    </location>
</feature>
<dbReference type="GO" id="GO:0016925">
    <property type="term" value="P:protein sumoylation"/>
    <property type="evidence" value="ECO:0007669"/>
    <property type="project" value="TreeGrafter"/>
</dbReference>
<sequence length="1120" mass="123297">MSPKTHRAHAPRADNIGQSNTTASLFLGGVRRNWMGPEGSGQIRARQPSNVDIPTGSQPPRAEPLMSPATGDTLPFPRSGFTAVNAKKPDPPRVTAFPSPVPSTNSHPSPVGSDGIVHPPTGQQTQRGNEEHMAATLPTVGVSRPQSRTQNPVVGAQRAANPHGTPTTGPGSDGQRGSGQGTPSTLPSDEYFQPRPLSPLVEAQRDTNPHGTQTTGSSANRQRGNEEQDTSALPPNGSAQGQSTAQSPLVGAQRDTNPQATQQPSGPSPGGHPQDAGPSLVNPVPDDGQWELWSTQLDTLVSELNQKKVLTANVGLPRVDLLRQAIQKKDTFYLAVHQLFCRSSIDPTTLGFLGAPEAGIRMLARLLEDNEKMDYAVTFGFSHFPASPQTLISQPWYYKAVAKVPLFLKRLAGEWEGIYTWALRPPLVDELRTKFTVDSPVLMAVMFMCISRGLYEEQYIKKLLQLFWNDWASYTGLLDGRVTETSRRTLRQHLNREYLKFPKLHAPPQSPQVAQVDQSQSPQVVQSPQVAQSPQVCHSPQVTQATQVHYPNSPHPKLLGQTMPQTVPVSSPYVGYPASSQPPASAAGVGEYYHSASNSPQVQSSPSTGYLYPPGRQPQLHEIQTQAARREQLHPSQMPHAMTQGMGAFAQAPVQIPRAPVPLTHPSPLSFSAAPSQPFRPSITINSAHPQIASQPHLQHRQLPLPSAPITPAQTLQRDPSISYFLPTPDYRAPMTVNPNPMRLGLHQANLRDPIKKLLTKGTDGQEIETNLSCYLAGCAIPTTIISPQVPMYEWNFDVPETFYQTFPHMTPQNPGQRPIWTYRPGCNTLRLRSIRLPGNPTSGAEQWPNESTYWPSVLYIHVNDQEMFVRRKVHNGKDLPLDITANIRPGRNTIKITLLLGQDECKNSRYAMGVEILRISDFEQLKSMARPIPAADSRALIQKRLTPTLDDDDLAVVTDNLTISLVDPFMARIFDIPARSRNCTHFDCFDLDTFIKTRMFKSDEKPMIENWRCPTCKKDARPQFLVIDQFLADVHANLARTNRLDRAQAIQFKADGSWTLREASDEPSSPADRARLATKRKADSMENPQGQGGPRPKIGVSPPVTQASVMQDHTVIELD</sequence>
<dbReference type="GO" id="GO:0061665">
    <property type="term" value="F:SUMO ligase activity"/>
    <property type="evidence" value="ECO:0007669"/>
    <property type="project" value="TreeGrafter"/>
</dbReference>
<feature type="compositionally biased region" description="Low complexity" evidence="5">
    <location>
        <begin position="511"/>
        <end position="531"/>
    </location>
</feature>
<evidence type="ECO:0000313" key="8">
    <source>
        <dbReference type="Proteomes" id="UP001219568"/>
    </source>
</evidence>
<dbReference type="PANTHER" id="PTHR10782:SF4">
    <property type="entry name" value="TONALLI, ISOFORM E"/>
    <property type="match status" value="1"/>
</dbReference>
<gene>
    <name evidence="7" type="ORF">N7460_005507</name>
</gene>
<accession>A0AAD6IDZ2</accession>
<dbReference type="InterPro" id="IPR004181">
    <property type="entry name" value="Znf_MIZ"/>
</dbReference>
<dbReference type="GO" id="GO:0000785">
    <property type="term" value="C:chromatin"/>
    <property type="evidence" value="ECO:0007669"/>
    <property type="project" value="TreeGrafter"/>
</dbReference>
<evidence type="ECO:0000256" key="5">
    <source>
        <dbReference type="SAM" id="MobiDB-lite"/>
    </source>
</evidence>
<evidence type="ECO:0000256" key="3">
    <source>
        <dbReference type="ARBA" id="ARBA00022833"/>
    </source>
</evidence>
<feature type="region of interest" description="Disordered" evidence="5">
    <location>
        <begin position="1062"/>
        <end position="1120"/>
    </location>
</feature>
<feature type="compositionally biased region" description="Polar residues" evidence="5">
    <location>
        <begin position="595"/>
        <end position="608"/>
    </location>
</feature>
<feature type="domain" description="SP-RING-type" evidence="6">
    <location>
        <begin position="951"/>
        <end position="1041"/>
    </location>
</feature>
<dbReference type="PROSITE" id="PS51044">
    <property type="entry name" value="ZF_SP_RING"/>
    <property type="match status" value="1"/>
</dbReference>
<evidence type="ECO:0000259" key="6">
    <source>
        <dbReference type="PROSITE" id="PS51044"/>
    </source>
</evidence>
<feature type="region of interest" description="Disordered" evidence="5">
    <location>
        <begin position="507"/>
        <end position="531"/>
    </location>
</feature>
<dbReference type="PANTHER" id="PTHR10782">
    <property type="entry name" value="ZINC FINGER MIZ DOMAIN-CONTAINING PROTEIN"/>
    <property type="match status" value="1"/>
</dbReference>
<keyword evidence="8" id="KW-1185">Reference proteome</keyword>
<evidence type="ECO:0000256" key="2">
    <source>
        <dbReference type="ARBA" id="ARBA00022771"/>
    </source>
</evidence>
<dbReference type="EMBL" id="JAQJZL010000004">
    <property type="protein sequence ID" value="KAJ6044152.1"/>
    <property type="molecule type" value="Genomic_DNA"/>
</dbReference>
<evidence type="ECO:0000313" key="7">
    <source>
        <dbReference type="EMBL" id="KAJ6044152.1"/>
    </source>
</evidence>
<feature type="region of interest" description="Disordered" evidence="5">
    <location>
        <begin position="577"/>
        <end position="609"/>
    </location>
</feature>
<keyword evidence="1" id="KW-0479">Metal-binding</keyword>
<feature type="compositionally biased region" description="Polar residues" evidence="5">
    <location>
        <begin position="209"/>
        <end position="222"/>
    </location>
</feature>
<dbReference type="Proteomes" id="UP001219568">
    <property type="component" value="Unassembled WGS sequence"/>
</dbReference>
<feature type="compositionally biased region" description="Polar residues" evidence="5">
    <location>
        <begin position="47"/>
        <end position="58"/>
    </location>
</feature>
<feature type="compositionally biased region" description="Basic and acidic residues" evidence="5">
    <location>
        <begin position="1073"/>
        <end position="1085"/>
    </location>
</feature>
<protein>
    <recommendedName>
        <fullName evidence="6">SP-RING-type domain-containing protein</fullName>
    </recommendedName>
</protein>
<feature type="compositionally biased region" description="Basic residues" evidence="5">
    <location>
        <begin position="1"/>
        <end position="10"/>
    </location>
</feature>
<evidence type="ECO:0000256" key="4">
    <source>
        <dbReference type="PROSITE-ProRule" id="PRU00452"/>
    </source>
</evidence>
<dbReference type="Gene3D" id="3.30.40.10">
    <property type="entry name" value="Zinc/RING finger domain, C3HC4 (zinc finger)"/>
    <property type="match status" value="1"/>
</dbReference>
<reference evidence="7" key="2">
    <citation type="submission" date="2023-01" db="EMBL/GenBank/DDBJ databases">
        <authorList>
            <person name="Petersen C."/>
        </authorList>
    </citation>
    <scope>NUCLEOTIDE SEQUENCE</scope>
    <source>
        <strain evidence="7">IBT 15450</strain>
    </source>
</reference>
<name>A0AAD6IDZ2_PENCN</name>
<dbReference type="GO" id="GO:0008270">
    <property type="term" value="F:zinc ion binding"/>
    <property type="evidence" value="ECO:0007669"/>
    <property type="project" value="UniProtKB-KW"/>
</dbReference>
<dbReference type="Pfam" id="PF02891">
    <property type="entry name" value="zf-MIZ"/>
    <property type="match status" value="1"/>
</dbReference>
<feature type="compositionally biased region" description="Polar residues" evidence="5">
    <location>
        <begin position="230"/>
        <end position="247"/>
    </location>
</feature>
<dbReference type="InterPro" id="IPR013083">
    <property type="entry name" value="Znf_RING/FYVE/PHD"/>
</dbReference>
<keyword evidence="3" id="KW-0862">Zinc</keyword>
<comment type="caution">
    <text evidence="7">The sequence shown here is derived from an EMBL/GenBank/DDBJ whole genome shotgun (WGS) entry which is preliminary data.</text>
</comment>
<keyword evidence="2 4" id="KW-0863">Zinc-finger</keyword>
<organism evidence="7 8">
    <name type="scientific">Penicillium canescens</name>
    <dbReference type="NCBI Taxonomy" id="5083"/>
    <lineage>
        <taxon>Eukaryota</taxon>
        <taxon>Fungi</taxon>
        <taxon>Dikarya</taxon>
        <taxon>Ascomycota</taxon>
        <taxon>Pezizomycotina</taxon>
        <taxon>Eurotiomycetes</taxon>
        <taxon>Eurotiomycetidae</taxon>
        <taxon>Eurotiales</taxon>
        <taxon>Aspergillaceae</taxon>
        <taxon>Penicillium</taxon>
    </lineage>
</organism>
<dbReference type="AlphaFoldDB" id="A0AAD6IDZ2"/>
<feature type="region of interest" description="Disordered" evidence="5">
    <location>
        <begin position="1"/>
        <end position="288"/>
    </location>
</feature>
<feature type="compositionally biased region" description="Low complexity" evidence="5">
    <location>
        <begin position="577"/>
        <end position="587"/>
    </location>
</feature>